<dbReference type="InterPro" id="IPR025738">
    <property type="entry name" value="BatD"/>
</dbReference>
<feature type="chain" id="PRO_5035239197" description="Dolichyl-diphosphooligosaccharide--protein glycosyltransferase subunit 1" evidence="2">
    <location>
        <begin position="19"/>
        <end position="468"/>
    </location>
</feature>
<accession>A0A8J3G724</accession>
<keyword evidence="1" id="KW-1133">Transmembrane helix</keyword>
<dbReference type="PANTHER" id="PTHR40940:SF2">
    <property type="entry name" value="BATD"/>
    <property type="match status" value="1"/>
</dbReference>
<feature type="signal peptide" evidence="2">
    <location>
        <begin position="1"/>
        <end position="18"/>
    </location>
</feature>
<dbReference type="Pfam" id="PF13584">
    <property type="entry name" value="BatD"/>
    <property type="match status" value="2"/>
</dbReference>
<evidence type="ECO:0000313" key="4">
    <source>
        <dbReference type="Proteomes" id="UP000598271"/>
    </source>
</evidence>
<dbReference type="Proteomes" id="UP000598271">
    <property type="component" value="Unassembled WGS sequence"/>
</dbReference>
<sequence length="468" mass="52360">MKAYVLLMLILGFCPIMAQQPAEKSVSVEMGEKDLAINQPFVVSVVVRNSTSRPSVQFPELPGLEKRSASATSTTNVVNGKTVLIQTISQQYFAKQEGKNVLLPFEVTVDGTKVKSEGTTLTFNKVEGGAISTENSGEAEEIISSAEDLAAGSIFLSVKVSKPIVYVREGFSVRLALYVAKSAPVEMEFYQLDVQLQNILKKLRPATCWEENVGIEEIVQREVTVGNKKFTEYQMYQSVFFPITLQSVSFPAVKLDMLLLKTLPDGQKKKEVESFYSRPVRVLVKPLPSHPRKDQIAVGNYQLGEKLTRDKVYSGESLRYEFTIKGDGNIATITPPEMAKSMAFDFYPPDVSQTVQRSYEKVSGEKTFGYNIVARQKGNFTLGRFFQWIYFDPVRAKYDTLRSSRTVEVTGENLRASALSGEGADPVYGNIDELDTNVRYIDYQEIIRNLTNAVVLILLGAMVWIFRK</sequence>
<gene>
    <name evidence="3" type="ORF">GCM10007390_01210</name>
</gene>
<evidence type="ECO:0000313" key="3">
    <source>
        <dbReference type="EMBL" id="GHB52330.1"/>
    </source>
</evidence>
<dbReference type="PANTHER" id="PTHR40940">
    <property type="entry name" value="PROTEIN BATD-RELATED"/>
    <property type="match status" value="1"/>
</dbReference>
<keyword evidence="4" id="KW-1185">Reference proteome</keyword>
<reference evidence="3 4" key="1">
    <citation type="journal article" date="2014" name="Int. J. Syst. Evol. Microbiol.">
        <title>Complete genome sequence of Corynebacterium casei LMG S-19264T (=DSM 44701T), isolated from a smear-ripened cheese.</title>
        <authorList>
            <consortium name="US DOE Joint Genome Institute (JGI-PGF)"/>
            <person name="Walter F."/>
            <person name="Albersmeier A."/>
            <person name="Kalinowski J."/>
            <person name="Ruckert C."/>
        </authorList>
    </citation>
    <scope>NUCLEOTIDE SEQUENCE [LARGE SCALE GENOMIC DNA]</scope>
    <source>
        <strain evidence="3 4">KCTC 12866</strain>
    </source>
</reference>
<keyword evidence="1" id="KW-0472">Membrane</keyword>
<protein>
    <recommendedName>
        <fullName evidence="5">Dolichyl-diphosphooligosaccharide--protein glycosyltransferase subunit 1</fullName>
    </recommendedName>
</protein>
<dbReference type="EMBL" id="BMXF01000001">
    <property type="protein sequence ID" value="GHB52330.1"/>
    <property type="molecule type" value="Genomic_DNA"/>
</dbReference>
<evidence type="ECO:0000256" key="2">
    <source>
        <dbReference type="SAM" id="SignalP"/>
    </source>
</evidence>
<evidence type="ECO:0000256" key="1">
    <source>
        <dbReference type="SAM" id="Phobius"/>
    </source>
</evidence>
<feature type="transmembrane region" description="Helical" evidence="1">
    <location>
        <begin position="446"/>
        <end position="466"/>
    </location>
</feature>
<dbReference type="AlphaFoldDB" id="A0A8J3G724"/>
<keyword evidence="2" id="KW-0732">Signal</keyword>
<name>A0A8J3G724_9BACT</name>
<evidence type="ECO:0008006" key="5">
    <source>
        <dbReference type="Google" id="ProtNLM"/>
    </source>
</evidence>
<proteinExistence type="predicted"/>
<organism evidence="3 4">
    <name type="scientific">Persicitalea jodogahamensis</name>
    <dbReference type="NCBI Taxonomy" id="402147"/>
    <lineage>
        <taxon>Bacteria</taxon>
        <taxon>Pseudomonadati</taxon>
        <taxon>Bacteroidota</taxon>
        <taxon>Cytophagia</taxon>
        <taxon>Cytophagales</taxon>
        <taxon>Spirosomataceae</taxon>
        <taxon>Persicitalea</taxon>
    </lineage>
</organism>
<keyword evidence="1" id="KW-0812">Transmembrane</keyword>
<comment type="caution">
    <text evidence="3">The sequence shown here is derived from an EMBL/GenBank/DDBJ whole genome shotgun (WGS) entry which is preliminary data.</text>
</comment>